<dbReference type="PATRIC" id="fig|220754.4.peg.990"/>
<feature type="domain" description="Helicase C-terminal" evidence="2">
    <location>
        <begin position="404"/>
        <end position="571"/>
    </location>
</feature>
<keyword evidence="3" id="KW-0067">ATP-binding</keyword>
<dbReference type="PANTHER" id="PTHR47396">
    <property type="entry name" value="TYPE I RESTRICTION ENZYME ECOKI R PROTEIN"/>
    <property type="match status" value="1"/>
</dbReference>
<dbReference type="InterPro" id="IPR014001">
    <property type="entry name" value="Helicase_ATP-bd"/>
</dbReference>
<dbReference type="Pfam" id="PF13091">
    <property type="entry name" value="PLDc_2"/>
    <property type="match status" value="1"/>
</dbReference>
<dbReference type="InterPro" id="IPR027417">
    <property type="entry name" value="P-loop_NTPase"/>
</dbReference>
<dbReference type="GO" id="GO:0005829">
    <property type="term" value="C:cytosol"/>
    <property type="evidence" value="ECO:0007669"/>
    <property type="project" value="TreeGrafter"/>
</dbReference>
<dbReference type="InterPro" id="IPR001650">
    <property type="entry name" value="Helicase_C-like"/>
</dbReference>
<reference evidence="3 4" key="1">
    <citation type="submission" date="2015-01" db="EMBL/GenBank/DDBJ databases">
        <title>Jeotgalibacillus campisalis genome sequencing.</title>
        <authorList>
            <person name="Goh K.M."/>
            <person name="Chan K.-G."/>
            <person name="Yaakop A.S."/>
            <person name="Ee R."/>
            <person name="Gan H.M."/>
            <person name="Chan C.S."/>
        </authorList>
    </citation>
    <scope>NUCLEOTIDE SEQUENCE [LARGE SCALE GENOMIC DNA]</scope>
    <source>
        <strain evidence="3 4">SF-57</strain>
    </source>
</reference>
<keyword evidence="3" id="KW-0378">Hydrolase</keyword>
<dbReference type="GO" id="GO:0016787">
    <property type="term" value="F:hydrolase activity"/>
    <property type="evidence" value="ECO:0007669"/>
    <property type="project" value="InterPro"/>
</dbReference>
<dbReference type="InterPro" id="IPR025202">
    <property type="entry name" value="PLD-like_dom"/>
</dbReference>
<evidence type="ECO:0000259" key="2">
    <source>
        <dbReference type="PROSITE" id="PS51194"/>
    </source>
</evidence>
<dbReference type="CDD" id="cd18032">
    <property type="entry name" value="DEXHc_RE_I_III_res"/>
    <property type="match status" value="1"/>
</dbReference>
<dbReference type="Proteomes" id="UP000031972">
    <property type="component" value="Unassembled WGS sequence"/>
</dbReference>
<evidence type="ECO:0000259" key="1">
    <source>
        <dbReference type="PROSITE" id="PS51192"/>
    </source>
</evidence>
<keyword evidence="4" id="KW-1185">Reference proteome</keyword>
<comment type="caution">
    <text evidence="3">The sequence shown here is derived from an EMBL/GenBank/DDBJ whole genome shotgun (WGS) entry which is preliminary data.</text>
</comment>
<keyword evidence="3" id="KW-0347">Helicase</keyword>
<proteinExistence type="predicted"/>
<dbReference type="Pfam" id="PF04851">
    <property type="entry name" value="ResIII"/>
    <property type="match status" value="1"/>
</dbReference>
<evidence type="ECO:0000313" key="3">
    <source>
        <dbReference type="EMBL" id="KIL51090.1"/>
    </source>
</evidence>
<gene>
    <name evidence="3" type="ORF">KR50_09710</name>
</gene>
<evidence type="ECO:0000313" key="4">
    <source>
        <dbReference type="Proteomes" id="UP000031972"/>
    </source>
</evidence>
<sequence length="796" mass="92418">MLDELVYSIDRAKEIYILTAFTMRTGIEKLLPELIQASERGADIKILTGDYLCITQPAALRKILTELPEIEIRLWLSKGRSFHPKAYLFGLEQEDHVIVGSSNLSASALTHGVEWNLSSRSEDGNLFDESVMQFMSLFYNDQTVPLNMETVDLYEKRYERFHENSNTARDWTEIEEVEVMYGDSENKDLIVIEPQETYKLPTPSPRPAQEMALSKLEETKVLGYEKALVVMATGLGKTYLAAFFAKSFSRVLFIAHRIEILEQAKKSFNHVMPDRSLGILNGSLKEKETECVFASVSTLSLKKHLESFDPDHFDLIVVDEFHHAAAKSYLKIIEHFNPSFMLGITATPDRHDGKDVFALCDGNEAFRLNFWEAIQQKWLAPFHYYGIYDETDYSQIRWLGNQYDEEQLLQLQLREEMAEKIFHAWEKHKQTRTIGFCSSIRQAEYLGSYFKQMGMRVAVLHSRSVVSRGSAIEQLHNEELDIIFTVDLFNEGVDIPPVDTLLFVRPTESLTVFTQQLGRGLRLFDNKEHCTVIDLIGNYRNADIKLKVLDRDPEKYGEKTKKVEPFIPDLCELNLDTRLIDLFKEMRKQRLNAKERLLHELSELTLELGRRPSYLEFHRLSGGDSSNVKREFGSYPAFLIESNSLSQNENVVADNYRLWLEEVEKTIMTKSYKMVLLLAMMERGESEWFKPITATDAAFFFHDYVTAKRYRLVDFSDKQGKDLIEYNQKKIANLIKNMPMDKWAGSSIGIAMKDGDTFWFELGEVKEEHKRSLYEFTKEICEYRVENYFERKSESR</sequence>
<dbReference type="PROSITE" id="PS51192">
    <property type="entry name" value="HELICASE_ATP_BIND_1"/>
    <property type="match status" value="1"/>
</dbReference>
<dbReference type="EMBL" id="JXRR01000008">
    <property type="protein sequence ID" value="KIL51090.1"/>
    <property type="molecule type" value="Genomic_DNA"/>
</dbReference>
<dbReference type="SMART" id="SM00487">
    <property type="entry name" value="DEXDc"/>
    <property type="match status" value="1"/>
</dbReference>
<dbReference type="Gene3D" id="3.30.870.10">
    <property type="entry name" value="Endonuclease Chain A"/>
    <property type="match status" value="1"/>
</dbReference>
<dbReference type="SUPFAM" id="SSF52540">
    <property type="entry name" value="P-loop containing nucleoside triphosphate hydrolases"/>
    <property type="match status" value="1"/>
</dbReference>
<dbReference type="CDD" id="cd18799">
    <property type="entry name" value="SF2_C_EcoAI-like"/>
    <property type="match status" value="1"/>
</dbReference>
<feature type="domain" description="Helicase ATP-binding" evidence="1">
    <location>
        <begin position="218"/>
        <end position="366"/>
    </location>
</feature>
<dbReference type="SUPFAM" id="SSF56024">
    <property type="entry name" value="Phospholipase D/nuclease"/>
    <property type="match status" value="1"/>
</dbReference>
<dbReference type="SMART" id="SM00490">
    <property type="entry name" value="HELICc"/>
    <property type="match status" value="1"/>
</dbReference>
<keyword evidence="3" id="KW-0547">Nucleotide-binding</keyword>
<organism evidence="3 4">
    <name type="scientific">Jeotgalibacillus campisalis</name>
    <dbReference type="NCBI Taxonomy" id="220754"/>
    <lineage>
        <taxon>Bacteria</taxon>
        <taxon>Bacillati</taxon>
        <taxon>Bacillota</taxon>
        <taxon>Bacilli</taxon>
        <taxon>Bacillales</taxon>
        <taxon>Caryophanaceae</taxon>
        <taxon>Jeotgalibacillus</taxon>
    </lineage>
</organism>
<dbReference type="GO" id="GO:0004386">
    <property type="term" value="F:helicase activity"/>
    <property type="evidence" value="ECO:0007669"/>
    <property type="project" value="UniProtKB-KW"/>
</dbReference>
<name>A0A0C2RLH9_9BACL</name>
<dbReference type="Gene3D" id="3.40.50.300">
    <property type="entry name" value="P-loop containing nucleotide triphosphate hydrolases"/>
    <property type="match status" value="2"/>
</dbReference>
<accession>A0A0C2RLH9</accession>
<dbReference type="PANTHER" id="PTHR47396:SF1">
    <property type="entry name" value="ATP-DEPENDENT HELICASE IRC3-RELATED"/>
    <property type="match status" value="1"/>
</dbReference>
<dbReference type="GO" id="GO:0003677">
    <property type="term" value="F:DNA binding"/>
    <property type="evidence" value="ECO:0007669"/>
    <property type="project" value="InterPro"/>
</dbReference>
<dbReference type="GO" id="GO:0005524">
    <property type="term" value="F:ATP binding"/>
    <property type="evidence" value="ECO:0007669"/>
    <property type="project" value="InterPro"/>
</dbReference>
<dbReference type="Pfam" id="PF00271">
    <property type="entry name" value="Helicase_C"/>
    <property type="match status" value="1"/>
</dbReference>
<dbReference type="Pfam" id="PF18780">
    <property type="entry name" value="HNH_repeat"/>
    <property type="match status" value="1"/>
</dbReference>
<dbReference type="InterPro" id="IPR050742">
    <property type="entry name" value="Helicase_Restrict-Modif_Enz"/>
</dbReference>
<dbReference type="InterPro" id="IPR041025">
    <property type="entry name" value="HNH_repeat"/>
</dbReference>
<dbReference type="InterPro" id="IPR006935">
    <property type="entry name" value="Helicase/UvrB_N"/>
</dbReference>
<dbReference type="PROSITE" id="PS51194">
    <property type="entry name" value="HELICASE_CTER"/>
    <property type="match status" value="1"/>
</dbReference>
<dbReference type="AlphaFoldDB" id="A0A0C2RLH9"/>
<protein>
    <submittedName>
        <fullName evidence="3">DNA helicase</fullName>
    </submittedName>
</protein>